<proteinExistence type="predicted"/>
<dbReference type="EMBL" id="BGPR01212010">
    <property type="protein sequence ID" value="GBN44057.1"/>
    <property type="molecule type" value="Genomic_DNA"/>
</dbReference>
<dbReference type="Proteomes" id="UP000499080">
    <property type="component" value="Unassembled WGS sequence"/>
</dbReference>
<protein>
    <submittedName>
        <fullName evidence="1">Uncharacterized protein</fullName>
    </submittedName>
</protein>
<organism evidence="1 2">
    <name type="scientific">Araneus ventricosus</name>
    <name type="common">Orbweaver spider</name>
    <name type="synonym">Epeira ventricosa</name>
    <dbReference type="NCBI Taxonomy" id="182803"/>
    <lineage>
        <taxon>Eukaryota</taxon>
        <taxon>Metazoa</taxon>
        <taxon>Ecdysozoa</taxon>
        <taxon>Arthropoda</taxon>
        <taxon>Chelicerata</taxon>
        <taxon>Arachnida</taxon>
        <taxon>Araneae</taxon>
        <taxon>Araneomorphae</taxon>
        <taxon>Entelegynae</taxon>
        <taxon>Araneoidea</taxon>
        <taxon>Araneidae</taxon>
        <taxon>Araneus</taxon>
    </lineage>
</organism>
<comment type="caution">
    <text evidence="1">The sequence shown here is derived from an EMBL/GenBank/DDBJ whole genome shotgun (WGS) entry which is preliminary data.</text>
</comment>
<sequence>MTVLGFLLKPGRVERSQKQSLGIGKSVLKSENSTAVMRLRWTVVGFLIETWKNWKDLEEANSLLEELARIKYWKIRKLDGRYETAMDGCWISN</sequence>
<evidence type="ECO:0000313" key="2">
    <source>
        <dbReference type="Proteomes" id="UP000499080"/>
    </source>
</evidence>
<name>A0A4Y2P166_ARAVE</name>
<dbReference type="AlphaFoldDB" id="A0A4Y2P166"/>
<reference evidence="1 2" key="1">
    <citation type="journal article" date="2019" name="Sci. Rep.">
        <title>Orb-weaving spider Araneus ventricosus genome elucidates the spidroin gene catalogue.</title>
        <authorList>
            <person name="Kono N."/>
            <person name="Nakamura H."/>
            <person name="Ohtoshi R."/>
            <person name="Moran D.A.P."/>
            <person name="Shinohara A."/>
            <person name="Yoshida Y."/>
            <person name="Fujiwara M."/>
            <person name="Mori M."/>
            <person name="Tomita M."/>
            <person name="Arakawa K."/>
        </authorList>
    </citation>
    <scope>NUCLEOTIDE SEQUENCE [LARGE SCALE GENOMIC DNA]</scope>
</reference>
<evidence type="ECO:0000313" key="1">
    <source>
        <dbReference type="EMBL" id="GBN44057.1"/>
    </source>
</evidence>
<keyword evidence="2" id="KW-1185">Reference proteome</keyword>
<gene>
    <name evidence="1" type="ORF">AVEN_81424_1</name>
</gene>
<accession>A0A4Y2P166</accession>